<dbReference type="SUPFAM" id="SSF55073">
    <property type="entry name" value="Nucleotide cyclase"/>
    <property type="match status" value="1"/>
</dbReference>
<dbReference type="PANTHER" id="PTHR44757">
    <property type="entry name" value="DIGUANYLATE CYCLASE DGCP"/>
    <property type="match status" value="1"/>
</dbReference>
<dbReference type="InterPro" id="IPR043128">
    <property type="entry name" value="Rev_trsase/Diguanyl_cyclase"/>
</dbReference>
<reference evidence="3" key="1">
    <citation type="journal article" date="2015" name="Nature">
        <title>Complex archaea that bridge the gap between prokaryotes and eukaryotes.</title>
        <authorList>
            <person name="Spang A."/>
            <person name="Saw J.H."/>
            <person name="Jorgensen S.L."/>
            <person name="Zaremba-Niedzwiedzka K."/>
            <person name="Martijn J."/>
            <person name="Lind A.E."/>
            <person name="van Eijk R."/>
            <person name="Schleper C."/>
            <person name="Guy L."/>
            <person name="Ettema T.J."/>
        </authorList>
    </citation>
    <scope>NUCLEOTIDE SEQUENCE</scope>
</reference>
<dbReference type="FunFam" id="3.20.20.450:FF:000001">
    <property type="entry name" value="Cyclic di-GMP phosphodiesterase yahA"/>
    <property type="match status" value="1"/>
</dbReference>
<dbReference type="InterPro" id="IPR052155">
    <property type="entry name" value="Biofilm_reg_signaling"/>
</dbReference>
<dbReference type="PROSITE" id="PS50883">
    <property type="entry name" value="EAL"/>
    <property type="match status" value="1"/>
</dbReference>
<dbReference type="Gene3D" id="3.20.20.450">
    <property type="entry name" value="EAL domain"/>
    <property type="match status" value="1"/>
</dbReference>
<protein>
    <submittedName>
        <fullName evidence="3">Uncharacterized protein</fullName>
    </submittedName>
</protein>
<proteinExistence type="predicted"/>
<dbReference type="InterPro" id="IPR035919">
    <property type="entry name" value="EAL_sf"/>
</dbReference>
<sequence length="493" mass="53289">MPDGGWLATHEDITDRKTAEAKIAHMARHDPLTDLANRALFRERLTEGLACAAREGNEMAVLCLDLDYFKAVNDTHGHPIGDALLIIVAERLRAAAQDTGTVARLGGDEFAVLMPGATPKLANSLARRIVSRLGEPYDVDGHPVDIGVSVGVAMAPSDGRSSDQILRSSDMALYRAKAEGRGTYCFFEPGMDASMQTRRLLEAELRQALKTGEFELHYQPLVTTATGQISGFEALLRWHHPNRGMVAPMDFIPLAEEIGLIVPLGEWVIRQACADAASWPEHVRIAVNVSAIQFKSGNLVPVIVSALANSGIAANRLEIEITESVVLHESEATLAKLHQLRSLGVRISMDDFGTGYSSLSYLRSFPFDKIKIDRSFVADLDKKADCAIIVRAVASLGVSLGIATTAEGVETAEEFELLRADGCTEVQGYLFSPPKPIAETLRLLGARPQIFTPDRNFTIEHKGRLNTDKIPAVARADTATLALGTAAFGSARG</sequence>
<accession>A0A0F9TUG1</accession>
<dbReference type="PANTHER" id="PTHR44757:SF2">
    <property type="entry name" value="BIOFILM ARCHITECTURE MAINTENANCE PROTEIN MBAA"/>
    <property type="match status" value="1"/>
</dbReference>
<comment type="caution">
    <text evidence="3">The sequence shown here is derived from an EMBL/GenBank/DDBJ whole genome shotgun (WGS) entry which is preliminary data.</text>
</comment>
<evidence type="ECO:0000259" key="2">
    <source>
        <dbReference type="PROSITE" id="PS50887"/>
    </source>
</evidence>
<dbReference type="NCBIfam" id="TIGR00254">
    <property type="entry name" value="GGDEF"/>
    <property type="match status" value="1"/>
</dbReference>
<dbReference type="SMART" id="SM00052">
    <property type="entry name" value="EAL"/>
    <property type="match status" value="1"/>
</dbReference>
<evidence type="ECO:0000259" key="1">
    <source>
        <dbReference type="PROSITE" id="PS50883"/>
    </source>
</evidence>
<dbReference type="Pfam" id="PF00563">
    <property type="entry name" value="EAL"/>
    <property type="match status" value="1"/>
</dbReference>
<dbReference type="Pfam" id="PF00990">
    <property type="entry name" value="GGDEF"/>
    <property type="match status" value="1"/>
</dbReference>
<dbReference type="SUPFAM" id="SSF141868">
    <property type="entry name" value="EAL domain-like"/>
    <property type="match status" value="1"/>
</dbReference>
<dbReference type="CDD" id="cd01948">
    <property type="entry name" value="EAL"/>
    <property type="match status" value="1"/>
</dbReference>
<feature type="domain" description="EAL" evidence="1">
    <location>
        <begin position="198"/>
        <end position="448"/>
    </location>
</feature>
<dbReference type="InterPro" id="IPR000160">
    <property type="entry name" value="GGDEF_dom"/>
</dbReference>
<dbReference type="InterPro" id="IPR001633">
    <property type="entry name" value="EAL_dom"/>
</dbReference>
<dbReference type="CDD" id="cd01949">
    <property type="entry name" value="GGDEF"/>
    <property type="match status" value="1"/>
</dbReference>
<organism evidence="3">
    <name type="scientific">marine sediment metagenome</name>
    <dbReference type="NCBI Taxonomy" id="412755"/>
    <lineage>
        <taxon>unclassified sequences</taxon>
        <taxon>metagenomes</taxon>
        <taxon>ecological metagenomes</taxon>
    </lineage>
</organism>
<dbReference type="FunFam" id="3.30.70.270:FF:000001">
    <property type="entry name" value="Diguanylate cyclase domain protein"/>
    <property type="match status" value="1"/>
</dbReference>
<gene>
    <name evidence="3" type="ORF">LCGC14_0609560</name>
</gene>
<dbReference type="EMBL" id="LAZR01001006">
    <property type="protein sequence ID" value="KKN52756.1"/>
    <property type="molecule type" value="Genomic_DNA"/>
</dbReference>
<feature type="domain" description="GGDEF" evidence="2">
    <location>
        <begin position="57"/>
        <end position="189"/>
    </location>
</feature>
<dbReference type="AlphaFoldDB" id="A0A0F9TUG1"/>
<dbReference type="Gene3D" id="3.30.70.270">
    <property type="match status" value="1"/>
</dbReference>
<evidence type="ECO:0000313" key="3">
    <source>
        <dbReference type="EMBL" id="KKN52756.1"/>
    </source>
</evidence>
<dbReference type="SMART" id="SM00267">
    <property type="entry name" value="GGDEF"/>
    <property type="match status" value="1"/>
</dbReference>
<dbReference type="PROSITE" id="PS50887">
    <property type="entry name" value="GGDEF"/>
    <property type="match status" value="1"/>
</dbReference>
<name>A0A0F9TUG1_9ZZZZ</name>
<dbReference type="InterPro" id="IPR029787">
    <property type="entry name" value="Nucleotide_cyclase"/>
</dbReference>